<accession>A0A8K1LL62</accession>
<dbReference type="AlphaFoldDB" id="A0A8K1LL62"/>
<dbReference type="Proteomes" id="UP000796761">
    <property type="component" value="Unassembled WGS sequence"/>
</dbReference>
<feature type="region of interest" description="Disordered" evidence="1">
    <location>
        <begin position="45"/>
        <end position="68"/>
    </location>
</feature>
<protein>
    <submittedName>
        <fullName evidence="2">Uncharacterized protein</fullName>
    </submittedName>
</protein>
<organism evidence="2 3">
    <name type="scientific">Zosterops borbonicus</name>
    <dbReference type="NCBI Taxonomy" id="364589"/>
    <lineage>
        <taxon>Eukaryota</taxon>
        <taxon>Metazoa</taxon>
        <taxon>Chordata</taxon>
        <taxon>Craniata</taxon>
        <taxon>Vertebrata</taxon>
        <taxon>Euteleostomi</taxon>
        <taxon>Archelosauria</taxon>
        <taxon>Archosauria</taxon>
        <taxon>Dinosauria</taxon>
        <taxon>Saurischia</taxon>
        <taxon>Theropoda</taxon>
        <taxon>Coelurosauria</taxon>
        <taxon>Aves</taxon>
        <taxon>Neognathae</taxon>
        <taxon>Neoaves</taxon>
        <taxon>Telluraves</taxon>
        <taxon>Australaves</taxon>
        <taxon>Passeriformes</taxon>
        <taxon>Sylvioidea</taxon>
        <taxon>Zosteropidae</taxon>
        <taxon>Zosterops</taxon>
    </lineage>
</organism>
<keyword evidence="3" id="KW-1185">Reference proteome</keyword>
<gene>
    <name evidence="2" type="ORF">HGM15179_009419</name>
</gene>
<reference evidence="2" key="1">
    <citation type="submission" date="2019-04" db="EMBL/GenBank/DDBJ databases">
        <title>Genome assembly of Zosterops borbonicus 15179.</title>
        <authorList>
            <person name="Leroy T."/>
            <person name="Anselmetti Y."/>
            <person name="Tilak M.-K."/>
            <person name="Nabholz B."/>
        </authorList>
    </citation>
    <scope>NUCLEOTIDE SEQUENCE</scope>
    <source>
        <strain evidence="2">HGM_15179</strain>
        <tissue evidence="2">Muscle</tissue>
    </source>
</reference>
<sequence length="102" mass="11650">MPAGWGAVKVFSDHVSFSGTWVLPDLGKSSQYKCLFPITELKLQKGRSNVSQEPKRRHEKGQQASTSEGVFLQSRNQYRKTFFVIVTGKTGWVEEDEKTKWI</sequence>
<comment type="caution">
    <text evidence="2">The sequence shown here is derived from an EMBL/GenBank/DDBJ whole genome shotgun (WGS) entry which is preliminary data.</text>
</comment>
<dbReference type="EMBL" id="SWJQ01000254">
    <property type="protein sequence ID" value="TRZ17701.1"/>
    <property type="molecule type" value="Genomic_DNA"/>
</dbReference>
<evidence type="ECO:0000256" key="1">
    <source>
        <dbReference type="SAM" id="MobiDB-lite"/>
    </source>
</evidence>
<evidence type="ECO:0000313" key="3">
    <source>
        <dbReference type="Proteomes" id="UP000796761"/>
    </source>
</evidence>
<proteinExistence type="predicted"/>
<evidence type="ECO:0000313" key="2">
    <source>
        <dbReference type="EMBL" id="TRZ17701.1"/>
    </source>
</evidence>
<name>A0A8K1LL62_9PASS</name>